<evidence type="ECO:0008006" key="4">
    <source>
        <dbReference type="Google" id="ProtNLM"/>
    </source>
</evidence>
<dbReference type="RefSeq" id="WP_321551371.1">
    <property type="nucleotide sequence ID" value="NZ_JAXIVS010000022.1"/>
</dbReference>
<dbReference type="EMBL" id="JAXIVS010000022">
    <property type="protein sequence ID" value="MDY7232657.1"/>
    <property type="molecule type" value="Genomic_DNA"/>
</dbReference>
<organism evidence="2 3">
    <name type="scientific">Hyalangium rubrum</name>
    <dbReference type="NCBI Taxonomy" id="3103134"/>
    <lineage>
        <taxon>Bacteria</taxon>
        <taxon>Pseudomonadati</taxon>
        <taxon>Myxococcota</taxon>
        <taxon>Myxococcia</taxon>
        <taxon>Myxococcales</taxon>
        <taxon>Cystobacterineae</taxon>
        <taxon>Archangiaceae</taxon>
        <taxon>Hyalangium</taxon>
    </lineage>
</organism>
<accession>A0ABU5HHN2</accession>
<dbReference type="Proteomes" id="UP001291309">
    <property type="component" value="Unassembled WGS sequence"/>
</dbReference>
<protein>
    <recommendedName>
        <fullName evidence="4">Lipoprotein</fullName>
    </recommendedName>
</protein>
<evidence type="ECO:0000313" key="2">
    <source>
        <dbReference type="EMBL" id="MDY7232657.1"/>
    </source>
</evidence>
<sequence length="193" mass="21029">MRITVIKLAWVIPWLMIACTGTLFSGNKEAAYIGVAESERMSEDTQQSPLAVLEVHNSQYDGRILSGRLLVGSLVDGLRLDKRLDSGADINVDSVADCATGQLVSFVTMDGFRPAAREEERLILNSGYWYGTQMHFLLFTKPGPECIQAEVSLLSFEGKRIAHVEVRAERAPLQSVDAGTSEGPQPSTDAGMP</sequence>
<reference evidence="2 3" key="1">
    <citation type="submission" date="2023-12" db="EMBL/GenBank/DDBJ databases">
        <title>the genome sequence of Hyalangium sp. s54d21.</title>
        <authorList>
            <person name="Zhang X."/>
        </authorList>
    </citation>
    <scope>NUCLEOTIDE SEQUENCE [LARGE SCALE GENOMIC DNA]</scope>
    <source>
        <strain evidence="3">s54d21</strain>
    </source>
</reference>
<comment type="caution">
    <text evidence="2">The sequence shown here is derived from an EMBL/GenBank/DDBJ whole genome shotgun (WGS) entry which is preliminary data.</text>
</comment>
<evidence type="ECO:0000256" key="1">
    <source>
        <dbReference type="SAM" id="MobiDB-lite"/>
    </source>
</evidence>
<proteinExistence type="predicted"/>
<feature type="compositionally biased region" description="Polar residues" evidence="1">
    <location>
        <begin position="182"/>
        <end position="193"/>
    </location>
</feature>
<gene>
    <name evidence="2" type="ORF">SYV04_40100</name>
</gene>
<evidence type="ECO:0000313" key="3">
    <source>
        <dbReference type="Proteomes" id="UP001291309"/>
    </source>
</evidence>
<feature type="region of interest" description="Disordered" evidence="1">
    <location>
        <begin position="172"/>
        <end position="193"/>
    </location>
</feature>
<name>A0ABU5HHN2_9BACT</name>
<keyword evidence="3" id="KW-1185">Reference proteome</keyword>
<dbReference type="PROSITE" id="PS51257">
    <property type="entry name" value="PROKAR_LIPOPROTEIN"/>
    <property type="match status" value="1"/>
</dbReference>